<feature type="domain" description="FHA" evidence="9">
    <location>
        <begin position="47"/>
        <end position="107"/>
    </location>
</feature>
<feature type="domain" description="Protein kinase" evidence="10">
    <location>
        <begin position="162"/>
        <end position="451"/>
    </location>
</feature>
<feature type="binding site" evidence="7">
    <location>
        <position position="191"/>
    </location>
    <ligand>
        <name>ATP</name>
        <dbReference type="ChEBI" id="CHEBI:30616"/>
    </ligand>
</feature>
<dbReference type="InterPro" id="IPR008271">
    <property type="entry name" value="Ser/Thr_kinase_AS"/>
</dbReference>
<dbReference type="InParanoid" id="A0A2J6SEM0"/>
<protein>
    <submittedName>
        <fullName evidence="11">Kinase-like protein</fullName>
    </submittedName>
</protein>
<organism evidence="11 12">
    <name type="scientific">Hyaloscypha bicolor E</name>
    <dbReference type="NCBI Taxonomy" id="1095630"/>
    <lineage>
        <taxon>Eukaryota</taxon>
        <taxon>Fungi</taxon>
        <taxon>Dikarya</taxon>
        <taxon>Ascomycota</taxon>
        <taxon>Pezizomycotina</taxon>
        <taxon>Leotiomycetes</taxon>
        <taxon>Helotiales</taxon>
        <taxon>Hyaloscyphaceae</taxon>
        <taxon>Hyaloscypha</taxon>
        <taxon>Hyaloscypha bicolor</taxon>
    </lineage>
</organism>
<dbReference type="GO" id="GO:0005524">
    <property type="term" value="F:ATP binding"/>
    <property type="evidence" value="ECO:0007669"/>
    <property type="project" value="UniProtKB-UniRule"/>
</dbReference>
<sequence length="705" mass="79833">MNEEYDEQVSKPDDFDEEDYVDSIGMLELLVRPGKTIEIPIYPGKEVRIGRDGQKCPYILRDDTVSKQHFRIYSIIYEKDKLHDFPPLIYCEDLESTNGTYINDLCIGMICRERIGHLLSDGDIIEIKPKTRFRFHQPIHQPEFRTKKQFDDLEVYFKDRFEVSDRVLGQGSYGAVYLAKDVLTSRQMACKIVDLDVAAHRLTEDSVSEIVGEAWNERVRRVARGRELVMREIKILSKLSHPHIVNLKKAFVSSGALYMLTELAPGGDLFSYIDFHGGQLNDWHSRVIARQIVLAIQYMHSKSIAHRDIKPENVLVMQTDFGGRVVLTDFGFANYLHQQTGRLLSKVGTIGFIAPEVDCTDAEKGYTKAADLWSLGILTATLLTGSSAVPREELPQLSQVQIVDRIFGMDPDTAAHWQKLPPRAMSFLHGLLVLNPDKRLTATEALDHSWFKKPLSEAALLEERYEKIIRFWRKRDDDEMIENLSGRVRASQEDQIVASASKSRRKVADITPSPYFGLDRHLQPKMASKRKVILDSLNESGSPFLVTEQNQHKTRVANPTTQMRDVVNIETVKGIDLFGTFRSSKVASQEESDLDEICLVPTTPFVPHNEREFGFDISDPLEALSPPAEAREAETREGSGGIGKRKRSRRESEDAEERSIRDGVAKAMPRYSTAKALKDAVEKKKREMKSSNLAGLAIRSSVPAA</sequence>
<evidence type="ECO:0000256" key="6">
    <source>
        <dbReference type="ARBA" id="ARBA00022840"/>
    </source>
</evidence>
<evidence type="ECO:0000256" key="4">
    <source>
        <dbReference type="ARBA" id="ARBA00022741"/>
    </source>
</evidence>
<dbReference type="InterPro" id="IPR050205">
    <property type="entry name" value="CDPK_Ser/Thr_kinases"/>
</dbReference>
<dbReference type="InterPro" id="IPR000719">
    <property type="entry name" value="Prot_kinase_dom"/>
</dbReference>
<keyword evidence="4 7" id="KW-0547">Nucleotide-binding</keyword>
<gene>
    <name evidence="11" type="ORF">K444DRAFT_638709</name>
</gene>
<name>A0A2J6SEM0_9HELO</name>
<dbReference type="InterPro" id="IPR008984">
    <property type="entry name" value="SMAD_FHA_dom_sf"/>
</dbReference>
<keyword evidence="5 11" id="KW-0418">Kinase</keyword>
<dbReference type="SUPFAM" id="SSF49879">
    <property type="entry name" value="SMAD/FHA domain"/>
    <property type="match status" value="1"/>
</dbReference>
<evidence type="ECO:0000256" key="1">
    <source>
        <dbReference type="ARBA" id="ARBA00005575"/>
    </source>
</evidence>
<evidence type="ECO:0000256" key="3">
    <source>
        <dbReference type="ARBA" id="ARBA00022679"/>
    </source>
</evidence>
<dbReference type="SMART" id="SM00240">
    <property type="entry name" value="FHA"/>
    <property type="match status" value="1"/>
</dbReference>
<feature type="region of interest" description="Disordered" evidence="8">
    <location>
        <begin position="627"/>
        <end position="705"/>
    </location>
</feature>
<dbReference type="AlphaFoldDB" id="A0A2J6SEM0"/>
<dbReference type="EMBL" id="KZ613921">
    <property type="protein sequence ID" value="PMD49194.1"/>
    <property type="molecule type" value="Genomic_DNA"/>
</dbReference>
<dbReference type="InterPro" id="IPR011009">
    <property type="entry name" value="Kinase-like_dom_sf"/>
</dbReference>
<evidence type="ECO:0000256" key="2">
    <source>
        <dbReference type="ARBA" id="ARBA00022527"/>
    </source>
</evidence>
<keyword evidence="12" id="KW-1185">Reference proteome</keyword>
<dbReference type="STRING" id="1095630.A0A2J6SEM0"/>
<dbReference type="Gene3D" id="1.10.510.10">
    <property type="entry name" value="Transferase(Phosphotransferase) domain 1"/>
    <property type="match status" value="1"/>
</dbReference>
<comment type="similarity">
    <text evidence="1">Belongs to the protein kinase superfamily. CAMK Ser/Thr protein kinase family. CHEK2 subfamily.</text>
</comment>
<dbReference type="PROSITE" id="PS00107">
    <property type="entry name" value="PROTEIN_KINASE_ATP"/>
    <property type="match status" value="1"/>
</dbReference>
<dbReference type="PROSITE" id="PS00108">
    <property type="entry name" value="PROTEIN_KINASE_ST"/>
    <property type="match status" value="1"/>
</dbReference>
<dbReference type="OrthoDB" id="74764at2759"/>
<dbReference type="FunCoup" id="A0A2J6SEM0">
    <property type="interactions" value="222"/>
</dbReference>
<dbReference type="GeneID" id="36592373"/>
<dbReference type="Pfam" id="PF00498">
    <property type="entry name" value="FHA"/>
    <property type="match status" value="1"/>
</dbReference>
<evidence type="ECO:0000313" key="11">
    <source>
        <dbReference type="EMBL" id="PMD49194.1"/>
    </source>
</evidence>
<evidence type="ECO:0000256" key="7">
    <source>
        <dbReference type="PROSITE-ProRule" id="PRU10141"/>
    </source>
</evidence>
<keyword evidence="6 7" id="KW-0067">ATP-binding</keyword>
<dbReference type="GO" id="GO:0004674">
    <property type="term" value="F:protein serine/threonine kinase activity"/>
    <property type="evidence" value="ECO:0007669"/>
    <property type="project" value="UniProtKB-KW"/>
</dbReference>
<keyword evidence="3" id="KW-0808">Transferase</keyword>
<dbReference type="InterPro" id="IPR000253">
    <property type="entry name" value="FHA_dom"/>
</dbReference>
<accession>A0A2J6SEM0</accession>
<feature type="compositionally biased region" description="Basic and acidic residues" evidence="8">
    <location>
        <begin position="676"/>
        <end position="689"/>
    </location>
</feature>
<evidence type="ECO:0000256" key="5">
    <source>
        <dbReference type="ARBA" id="ARBA00022777"/>
    </source>
</evidence>
<dbReference type="PROSITE" id="PS50011">
    <property type="entry name" value="PROTEIN_KINASE_DOM"/>
    <property type="match status" value="1"/>
</dbReference>
<evidence type="ECO:0000259" key="10">
    <source>
        <dbReference type="PROSITE" id="PS50011"/>
    </source>
</evidence>
<proteinExistence type="inferred from homology"/>
<keyword evidence="2" id="KW-0723">Serine/threonine-protein kinase</keyword>
<dbReference type="PROSITE" id="PS50006">
    <property type="entry name" value="FHA_DOMAIN"/>
    <property type="match status" value="1"/>
</dbReference>
<dbReference type="SMART" id="SM00220">
    <property type="entry name" value="S_TKc"/>
    <property type="match status" value="1"/>
</dbReference>
<dbReference type="Proteomes" id="UP000235371">
    <property type="component" value="Unassembled WGS sequence"/>
</dbReference>
<evidence type="ECO:0000313" key="12">
    <source>
        <dbReference type="Proteomes" id="UP000235371"/>
    </source>
</evidence>
<evidence type="ECO:0000256" key="8">
    <source>
        <dbReference type="SAM" id="MobiDB-lite"/>
    </source>
</evidence>
<dbReference type="RefSeq" id="XP_024726098.1">
    <property type="nucleotide sequence ID" value="XM_024884296.1"/>
</dbReference>
<evidence type="ECO:0000259" key="9">
    <source>
        <dbReference type="PROSITE" id="PS50006"/>
    </source>
</evidence>
<dbReference type="Pfam" id="PF00069">
    <property type="entry name" value="Pkinase"/>
    <property type="match status" value="1"/>
</dbReference>
<dbReference type="Gene3D" id="2.60.200.20">
    <property type="match status" value="1"/>
</dbReference>
<dbReference type="SUPFAM" id="SSF56112">
    <property type="entry name" value="Protein kinase-like (PK-like)"/>
    <property type="match status" value="1"/>
</dbReference>
<dbReference type="CDD" id="cd22670">
    <property type="entry name" value="FHA_MEK1-like"/>
    <property type="match status" value="1"/>
</dbReference>
<reference evidence="11 12" key="1">
    <citation type="submission" date="2016-04" db="EMBL/GenBank/DDBJ databases">
        <title>A degradative enzymes factory behind the ericoid mycorrhizal symbiosis.</title>
        <authorList>
            <consortium name="DOE Joint Genome Institute"/>
            <person name="Martino E."/>
            <person name="Morin E."/>
            <person name="Grelet G."/>
            <person name="Kuo A."/>
            <person name="Kohler A."/>
            <person name="Daghino S."/>
            <person name="Barry K."/>
            <person name="Choi C."/>
            <person name="Cichocki N."/>
            <person name="Clum A."/>
            <person name="Copeland A."/>
            <person name="Hainaut M."/>
            <person name="Haridas S."/>
            <person name="Labutti K."/>
            <person name="Lindquist E."/>
            <person name="Lipzen A."/>
            <person name="Khouja H.-R."/>
            <person name="Murat C."/>
            <person name="Ohm R."/>
            <person name="Olson A."/>
            <person name="Spatafora J."/>
            <person name="Veneault-Fourrey C."/>
            <person name="Henrissat B."/>
            <person name="Grigoriev I."/>
            <person name="Martin F."/>
            <person name="Perotto S."/>
        </authorList>
    </citation>
    <scope>NUCLEOTIDE SEQUENCE [LARGE SCALE GENOMIC DNA]</scope>
    <source>
        <strain evidence="11 12">E</strain>
    </source>
</reference>
<dbReference type="PANTHER" id="PTHR24349">
    <property type="entry name" value="SERINE/THREONINE-PROTEIN KINASE"/>
    <property type="match status" value="1"/>
</dbReference>
<dbReference type="InterPro" id="IPR017441">
    <property type="entry name" value="Protein_kinase_ATP_BS"/>
</dbReference>